<dbReference type="InterPro" id="IPR023267">
    <property type="entry name" value="RCMT"/>
</dbReference>
<dbReference type="Pfam" id="PF01189">
    <property type="entry name" value="Methyltr_RsmB-F"/>
    <property type="match status" value="1"/>
</dbReference>
<comment type="catalytic activity">
    <reaction evidence="12">
        <text>cytidine(967) in 16S rRNA + S-adenosyl-L-methionine = 5-methylcytidine(967) in 16S rRNA + S-adenosyl-L-homocysteine + H(+)</text>
        <dbReference type="Rhea" id="RHEA:42748"/>
        <dbReference type="Rhea" id="RHEA-COMP:10219"/>
        <dbReference type="Rhea" id="RHEA-COMP:10220"/>
        <dbReference type="ChEBI" id="CHEBI:15378"/>
        <dbReference type="ChEBI" id="CHEBI:57856"/>
        <dbReference type="ChEBI" id="CHEBI:59789"/>
        <dbReference type="ChEBI" id="CHEBI:74483"/>
        <dbReference type="ChEBI" id="CHEBI:82748"/>
        <dbReference type="EC" id="2.1.1.176"/>
    </reaction>
</comment>
<keyword evidence="16" id="KW-1185">Reference proteome</keyword>
<evidence type="ECO:0000256" key="8">
    <source>
        <dbReference type="ARBA" id="ARBA00022691"/>
    </source>
</evidence>
<dbReference type="InterPro" id="IPR001678">
    <property type="entry name" value="MeTrfase_RsmB-F_NOP2_dom"/>
</dbReference>
<feature type="domain" description="SAM-dependent MTase RsmB/NOP-type" evidence="14">
    <location>
        <begin position="167"/>
        <end position="427"/>
    </location>
</feature>
<dbReference type="Gene3D" id="3.40.50.150">
    <property type="entry name" value="Vaccinia Virus protein VP39"/>
    <property type="match status" value="1"/>
</dbReference>
<dbReference type="InterPro" id="IPR049560">
    <property type="entry name" value="MeTrfase_RsmB-F_NOP2_cat"/>
</dbReference>
<evidence type="ECO:0000313" key="16">
    <source>
        <dbReference type="Proteomes" id="UP000515733"/>
    </source>
</evidence>
<evidence type="ECO:0000256" key="1">
    <source>
        <dbReference type="ARBA" id="ARBA00002724"/>
    </source>
</evidence>
<dbReference type="InterPro" id="IPR035926">
    <property type="entry name" value="NusB-like_sf"/>
</dbReference>
<evidence type="ECO:0000256" key="10">
    <source>
        <dbReference type="ARBA" id="ARBA00030399"/>
    </source>
</evidence>
<keyword evidence="8 13" id="KW-0949">S-adenosyl-L-methionine</keyword>
<dbReference type="EMBL" id="LR778301">
    <property type="protein sequence ID" value="CAB1370782.1"/>
    <property type="molecule type" value="Genomic_DNA"/>
</dbReference>
<dbReference type="InterPro" id="IPR004573">
    <property type="entry name" value="rRNA_ssu_MeTfrase_B"/>
</dbReference>
<evidence type="ECO:0000256" key="3">
    <source>
        <dbReference type="ARBA" id="ARBA00012140"/>
    </source>
</evidence>
<dbReference type="Gene3D" id="1.10.940.10">
    <property type="entry name" value="NusB-like"/>
    <property type="match status" value="1"/>
</dbReference>
<dbReference type="GO" id="GO:0003723">
    <property type="term" value="F:RNA binding"/>
    <property type="evidence" value="ECO:0007669"/>
    <property type="project" value="UniProtKB-UniRule"/>
</dbReference>
<dbReference type="SUPFAM" id="SSF53335">
    <property type="entry name" value="S-adenosyl-L-methionine-dependent methyltransferases"/>
    <property type="match status" value="1"/>
</dbReference>
<dbReference type="InterPro" id="IPR029063">
    <property type="entry name" value="SAM-dependent_MTases_sf"/>
</dbReference>
<dbReference type="PROSITE" id="PS51686">
    <property type="entry name" value="SAM_MT_RSMB_NOP"/>
    <property type="match status" value="1"/>
</dbReference>
<keyword evidence="5" id="KW-0698">rRNA processing</keyword>
<dbReference type="EC" id="2.1.1.176" evidence="3"/>
<evidence type="ECO:0000259" key="14">
    <source>
        <dbReference type="PROSITE" id="PS51686"/>
    </source>
</evidence>
<name>A0A6S6YTD4_9PROT</name>
<dbReference type="InterPro" id="IPR054728">
    <property type="entry name" value="RsmB-like_ferredoxin"/>
</dbReference>
<proteinExistence type="inferred from homology"/>
<dbReference type="PRINTS" id="PR02008">
    <property type="entry name" value="RCMTFAMILY"/>
</dbReference>
<dbReference type="Pfam" id="PF01029">
    <property type="entry name" value="NusB"/>
    <property type="match status" value="1"/>
</dbReference>
<protein>
    <recommendedName>
        <fullName evidence="3">16S rRNA (cytosine(967)-C(5))-methyltransferase</fullName>
        <ecNumber evidence="3">2.1.1.176</ecNumber>
    </recommendedName>
    <alternativeName>
        <fullName evidence="10">16S rRNA m5C967 methyltransferase</fullName>
    </alternativeName>
    <alternativeName>
        <fullName evidence="11">rRNA (cytosine-C(5)-)-methyltransferase RsmB</fullName>
    </alternativeName>
</protein>
<evidence type="ECO:0000256" key="2">
    <source>
        <dbReference type="ARBA" id="ARBA00004496"/>
    </source>
</evidence>
<reference evidence="15 16" key="1">
    <citation type="submission" date="2020-03" db="EMBL/GenBank/DDBJ databases">
        <authorList>
            <consortium name="Genoscope - CEA"/>
            <person name="William W."/>
        </authorList>
    </citation>
    <scope>NUCLEOTIDE SEQUENCE [LARGE SCALE GENOMIC DNA]</scope>
    <source>
        <strain evidence="16">DSM 16959</strain>
    </source>
</reference>
<keyword evidence="4" id="KW-0963">Cytoplasm</keyword>
<comment type="subcellular location">
    <subcellularLocation>
        <location evidence="2">Cytoplasm</location>
    </subcellularLocation>
</comment>
<dbReference type="KEGG" id="doe:DENOEST_3628"/>
<dbReference type="Gene3D" id="1.10.287.730">
    <property type="entry name" value="Helix hairpin bin"/>
    <property type="match status" value="1"/>
</dbReference>
<evidence type="ECO:0000256" key="9">
    <source>
        <dbReference type="ARBA" id="ARBA00022884"/>
    </source>
</evidence>
<organism evidence="15 16">
    <name type="scientific">Denitratisoma oestradiolicum</name>
    <dbReference type="NCBI Taxonomy" id="311182"/>
    <lineage>
        <taxon>Bacteria</taxon>
        <taxon>Pseudomonadati</taxon>
        <taxon>Pseudomonadota</taxon>
        <taxon>Betaproteobacteria</taxon>
        <taxon>Nitrosomonadales</taxon>
        <taxon>Sterolibacteriaceae</taxon>
        <taxon>Denitratisoma</taxon>
    </lineage>
</organism>
<comment type="similarity">
    <text evidence="13">Belongs to the class I-like SAM-binding methyltransferase superfamily. RsmB/NOP family.</text>
</comment>
<dbReference type="Pfam" id="PF22458">
    <property type="entry name" value="RsmF-B_ferredox"/>
    <property type="match status" value="1"/>
</dbReference>
<feature type="binding site" evidence="13">
    <location>
        <position position="277"/>
    </location>
    <ligand>
        <name>S-adenosyl-L-methionine</name>
        <dbReference type="ChEBI" id="CHEBI:59789"/>
    </ligand>
</feature>
<dbReference type="GO" id="GO:0006355">
    <property type="term" value="P:regulation of DNA-templated transcription"/>
    <property type="evidence" value="ECO:0007669"/>
    <property type="project" value="InterPro"/>
</dbReference>
<dbReference type="InterPro" id="IPR006027">
    <property type="entry name" value="NusB_RsmB_TIM44"/>
</dbReference>
<feature type="binding site" evidence="13">
    <location>
        <position position="303"/>
    </location>
    <ligand>
        <name>S-adenosyl-L-methionine</name>
        <dbReference type="ChEBI" id="CHEBI:59789"/>
    </ligand>
</feature>
<evidence type="ECO:0000313" key="15">
    <source>
        <dbReference type="EMBL" id="CAB1370782.1"/>
    </source>
</evidence>
<dbReference type="NCBIfam" id="NF008149">
    <property type="entry name" value="PRK10901.1"/>
    <property type="match status" value="1"/>
</dbReference>
<dbReference type="NCBIfam" id="TIGR00563">
    <property type="entry name" value="rsmB"/>
    <property type="match status" value="1"/>
</dbReference>
<evidence type="ECO:0000256" key="11">
    <source>
        <dbReference type="ARBA" id="ARBA00031088"/>
    </source>
</evidence>
<dbReference type="Proteomes" id="UP000515733">
    <property type="component" value="Chromosome"/>
</dbReference>
<dbReference type="PANTHER" id="PTHR22807">
    <property type="entry name" value="NOP2 YEAST -RELATED NOL1/NOP2/FMU SUN DOMAIN-CONTAINING"/>
    <property type="match status" value="1"/>
</dbReference>
<dbReference type="GO" id="GO:0008649">
    <property type="term" value="F:rRNA methyltransferase activity"/>
    <property type="evidence" value="ECO:0007669"/>
    <property type="project" value="InterPro"/>
</dbReference>
<feature type="active site" description="Nucleophile" evidence="13">
    <location>
        <position position="375"/>
    </location>
</feature>
<comment type="function">
    <text evidence="1">Specifically methylates the cytosine at position 967 (m5C967) of 16S rRNA.</text>
</comment>
<accession>A0A6S6YTD4</accession>
<dbReference type="GO" id="GO:0005737">
    <property type="term" value="C:cytoplasm"/>
    <property type="evidence" value="ECO:0007669"/>
    <property type="project" value="UniProtKB-SubCell"/>
</dbReference>
<feature type="binding site" evidence="13">
    <location>
        <position position="322"/>
    </location>
    <ligand>
        <name>S-adenosyl-L-methionine</name>
        <dbReference type="ChEBI" id="CHEBI:59789"/>
    </ligand>
</feature>
<dbReference type="FunFam" id="3.40.50.150:FF:000022">
    <property type="entry name" value="Ribosomal RNA small subunit methyltransferase B"/>
    <property type="match status" value="1"/>
</dbReference>
<dbReference type="Gene3D" id="3.30.70.1170">
    <property type="entry name" value="Sun protein, domain 3"/>
    <property type="match status" value="1"/>
</dbReference>
<evidence type="ECO:0000256" key="4">
    <source>
        <dbReference type="ARBA" id="ARBA00022490"/>
    </source>
</evidence>
<dbReference type="PANTHER" id="PTHR22807:SF61">
    <property type="entry name" value="NOL1_NOP2_SUN FAMILY PROTEIN _ ANTITERMINATION NUSB DOMAIN-CONTAINING PROTEIN"/>
    <property type="match status" value="1"/>
</dbReference>
<sequence length="428" mass="47075">MLPTPPVLPADSLALALLRAADAIAAVIGGRNLDQALADTPPALRPAVQDMAYGALRRHGRGDFFLARLLDKPLKESRVRALLLAALYRIEARPEDVHTTVNQAVSAAALLAQGRCKGLVNGVLRNFMRRREELNQAADGDDVARWQHPRWWITALRSAHPRDWQEVLTAGNGHPPMTLRVNRRRGDGAAYLARLRDADIEARLLDDWAIQLNRPQPVDRLPGFFEGDVSVQDWGAQRAAPLLNVQPGMRVLDACAAPGGKTAHLLELADLDLLALDADAGRAARIDDNLKRLGLAARVRAADCRAVDQWWDGRPFERILADVPCSAAGVVRRHPDIKWLRRRADVAGFAAIQGQILDALWRVLAPGGRMLYCTCSVFEEENAAQMRAFTDRHADAIRLPTAGNQTELQLLPNAEHDGFYYALLGKAA</sequence>
<dbReference type="AlphaFoldDB" id="A0A6S6YTD4"/>
<dbReference type="OrthoDB" id="9810297at2"/>
<dbReference type="RefSeq" id="WP_145769506.1">
    <property type="nucleotide sequence ID" value="NZ_LR778301.1"/>
</dbReference>
<evidence type="ECO:0000256" key="12">
    <source>
        <dbReference type="ARBA" id="ARBA00047283"/>
    </source>
</evidence>
<evidence type="ECO:0000256" key="7">
    <source>
        <dbReference type="ARBA" id="ARBA00022679"/>
    </source>
</evidence>
<evidence type="ECO:0000256" key="6">
    <source>
        <dbReference type="ARBA" id="ARBA00022603"/>
    </source>
</evidence>
<keyword evidence="6 13" id="KW-0489">Methyltransferase</keyword>
<evidence type="ECO:0000256" key="5">
    <source>
        <dbReference type="ARBA" id="ARBA00022552"/>
    </source>
</evidence>
<feature type="binding site" evidence="13">
    <location>
        <begin position="255"/>
        <end position="261"/>
    </location>
    <ligand>
        <name>S-adenosyl-L-methionine</name>
        <dbReference type="ChEBI" id="CHEBI:59789"/>
    </ligand>
</feature>
<evidence type="ECO:0000256" key="13">
    <source>
        <dbReference type="PROSITE-ProRule" id="PRU01023"/>
    </source>
</evidence>
<gene>
    <name evidence="15" type="primary">rsmB</name>
    <name evidence="15" type="ORF">DENOEST_3628</name>
</gene>
<dbReference type="SUPFAM" id="SSF48013">
    <property type="entry name" value="NusB-like"/>
    <property type="match status" value="1"/>
</dbReference>
<keyword evidence="7 13" id="KW-0808">Transferase</keyword>
<keyword evidence="9 13" id="KW-0694">RNA-binding</keyword>